<proteinExistence type="predicted"/>
<evidence type="ECO:0000313" key="2">
    <source>
        <dbReference type="Proteomes" id="UP000480303"/>
    </source>
</evidence>
<dbReference type="AlphaFoldDB" id="A0A6A0BH66"/>
<evidence type="ECO:0008006" key="3">
    <source>
        <dbReference type="Google" id="ProtNLM"/>
    </source>
</evidence>
<dbReference type="RefSeq" id="WP_172209574.1">
    <property type="nucleotide sequence ID" value="NZ_BLLI01000059.1"/>
</dbReference>
<comment type="caution">
    <text evidence="1">The sequence shown here is derived from an EMBL/GenBank/DDBJ whole genome shotgun (WGS) entry which is preliminary data.</text>
</comment>
<evidence type="ECO:0000313" key="1">
    <source>
        <dbReference type="EMBL" id="GFH43137.1"/>
    </source>
</evidence>
<dbReference type="InterPro" id="IPR014924">
    <property type="entry name" value="DUF1803"/>
</dbReference>
<name>A0A6A0BH66_9LACT</name>
<dbReference type="EMBL" id="BLLI01000059">
    <property type="protein sequence ID" value="GFH43137.1"/>
    <property type="molecule type" value="Genomic_DNA"/>
</dbReference>
<accession>A0A6A0BH66</accession>
<dbReference type="Proteomes" id="UP000480303">
    <property type="component" value="Unassembled WGS sequence"/>
</dbReference>
<dbReference type="Pfam" id="PF08820">
    <property type="entry name" value="DUF1803"/>
    <property type="match status" value="1"/>
</dbReference>
<keyword evidence="2" id="KW-1185">Reference proteome</keyword>
<reference evidence="1 2" key="1">
    <citation type="submission" date="2020-02" db="EMBL/GenBank/DDBJ databases">
        <title>Draft genome sequence of Lactococcus sp. Hs30E4-3.</title>
        <authorList>
            <person name="Noda S."/>
            <person name="Yuki M."/>
            <person name="Ohkuma M."/>
        </authorList>
    </citation>
    <scope>NUCLEOTIDE SEQUENCE [LARGE SCALE GENOMIC DNA]</scope>
    <source>
        <strain evidence="1 2">Hs30E4-3</strain>
    </source>
</reference>
<organism evidence="1 2">
    <name type="scientific">Pseudolactococcus hodotermopsidis</name>
    <dbReference type="NCBI Taxonomy" id="2709157"/>
    <lineage>
        <taxon>Bacteria</taxon>
        <taxon>Bacillati</taxon>
        <taxon>Bacillota</taxon>
        <taxon>Bacilli</taxon>
        <taxon>Lactobacillales</taxon>
        <taxon>Streptococcaceae</taxon>
        <taxon>Pseudolactococcus</taxon>
    </lineage>
</organism>
<gene>
    <name evidence="1" type="primary">yshB</name>
    <name evidence="1" type="ORF">Hs30E_16880</name>
</gene>
<protein>
    <recommendedName>
        <fullName evidence="3">DUF1803 domain-containing protein</fullName>
    </recommendedName>
</protein>
<sequence>MPIKIFNPTRLTKRPFFQKLIDFLAVHDDVNLRQIKAEFSDEKNLERQIEEFVQANLVTRLDKRYRNNFPIFSDKDFNLSDIVTTDKPAILQYNLPFFVDSASQLVTKLENSQIQQVLTNSTNGIALHFSSNFKQTTDTLANYFSHVANNQPLSTLEAEIFQLIGDVNPDYALKYVTTFLLKFAKKELVKNKKPDIFIKTLVLYGYLEQVDEVMFRSCLRFDNPNFETISFEQPHEFIAAQLRQNEIIANFMKI</sequence>